<evidence type="ECO:0000259" key="4">
    <source>
        <dbReference type="Pfam" id="PF04234"/>
    </source>
</evidence>
<dbReference type="OrthoDB" id="9796814at2"/>
<dbReference type="InterPro" id="IPR014756">
    <property type="entry name" value="Ig_E-set"/>
</dbReference>
<keyword evidence="1 3" id="KW-0732">Signal</keyword>
<feature type="chain" id="PRO_5011760591" description="CopC domain-containing protein" evidence="3">
    <location>
        <begin position="24"/>
        <end position="117"/>
    </location>
</feature>
<accession>A0A1H8FJI6</accession>
<name>A0A1H8FJI6_9RHOB</name>
<feature type="signal peptide" evidence="3">
    <location>
        <begin position="1"/>
        <end position="23"/>
    </location>
</feature>
<dbReference type="GO" id="GO:0005507">
    <property type="term" value="F:copper ion binding"/>
    <property type="evidence" value="ECO:0007669"/>
    <property type="project" value="InterPro"/>
</dbReference>
<keyword evidence="6" id="KW-1185">Reference proteome</keyword>
<dbReference type="GO" id="GO:0042597">
    <property type="term" value="C:periplasmic space"/>
    <property type="evidence" value="ECO:0007669"/>
    <property type="project" value="InterPro"/>
</dbReference>
<keyword evidence="2" id="KW-0186">Copper</keyword>
<evidence type="ECO:0000256" key="2">
    <source>
        <dbReference type="ARBA" id="ARBA00023008"/>
    </source>
</evidence>
<evidence type="ECO:0000256" key="3">
    <source>
        <dbReference type="SAM" id="SignalP"/>
    </source>
</evidence>
<reference evidence="6" key="1">
    <citation type="submission" date="2016-10" db="EMBL/GenBank/DDBJ databases">
        <authorList>
            <person name="Varghese N."/>
            <person name="Submissions S."/>
        </authorList>
    </citation>
    <scope>NUCLEOTIDE SEQUENCE [LARGE SCALE GENOMIC DNA]</scope>
    <source>
        <strain evidence="6">DSM 26893</strain>
    </source>
</reference>
<dbReference type="RefSeq" id="WP_091845127.1">
    <property type="nucleotide sequence ID" value="NZ_FOCM01000003.1"/>
</dbReference>
<dbReference type="AlphaFoldDB" id="A0A1H8FJI6"/>
<feature type="domain" description="CopC" evidence="4">
    <location>
        <begin position="24"/>
        <end position="115"/>
    </location>
</feature>
<protein>
    <recommendedName>
        <fullName evidence="4">CopC domain-containing protein</fullName>
    </recommendedName>
</protein>
<dbReference type="Gene3D" id="2.60.40.1220">
    <property type="match status" value="1"/>
</dbReference>
<dbReference type="GO" id="GO:0046688">
    <property type="term" value="P:response to copper ion"/>
    <property type="evidence" value="ECO:0007669"/>
    <property type="project" value="InterPro"/>
</dbReference>
<dbReference type="InterPro" id="IPR014755">
    <property type="entry name" value="Cu-Rt/internalin_Ig-like"/>
</dbReference>
<organism evidence="5 6">
    <name type="scientific">Palleronia pelagia</name>
    <dbReference type="NCBI Taxonomy" id="387096"/>
    <lineage>
        <taxon>Bacteria</taxon>
        <taxon>Pseudomonadati</taxon>
        <taxon>Pseudomonadota</taxon>
        <taxon>Alphaproteobacteria</taxon>
        <taxon>Rhodobacterales</taxon>
        <taxon>Roseobacteraceae</taxon>
        <taxon>Palleronia</taxon>
    </lineage>
</organism>
<dbReference type="SUPFAM" id="SSF81296">
    <property type="entry name" value="E set domains"/>
    <property type="match status" value="1"/>
</dbReference>
<dbReference type="Pfam" id="PF04234">
    <property type="entry name" value="CopC"/>
    <property type="match status" value="1"/>
</dbReference>
<evidence type="ECO:0000313" key="5">
    <source>
        <dbReference type="EMBL" id="SEN31806.1"/>
    </source>
</evidence>
<evidence type="ECO:0000256" key="1">
    <source>
        <dbReference type="ARBA" id="ARBA00022729"/>
    </source>
</evidence>
<evidence type="ECO:0000313" key="6">
    <source>
        <dbReference type="Proteomes" id="UP000199372"/>
    </source>
</evidence>
<dbReference type="Proteomes" id="UP000199372">
    <property type="component" value="Unassembled WGS sequence"/>
</dbReference>
<dbReference type="InterPro" id="IPR007348">
    <property type="entry name" value="CopC_dom"/>
</dbReference>
<sequence length="117" mass="12247">MRNTLTILAATIALAALGTGASAHSKSSTFTPEDGATVTDVPEITMQFDDPMRVISVGLTRDGEDAALERETGTDPVTEFVARPAGDLAPGAYTVEWRGMSADGHPMQGSFSFTLAQ</sequence>
<proteinExistence type="predicted"/>
<dbReference type="EMBL" id="FOCM01000003">
    <property type="protein sequence ID" value="SEN31806.1"/>
    <property type="molecule type" value="Genomic_DNA"/>
</dbReference>
<gene>
    <name evidence="5" type="ORF">SAMN04488011_103360</name>
</gene>